<feature type="chain" id="PRO_5032689781" description="DOMON domain-containing protein" evidence="2">
    <location>
        <begin position="22"/>
        <end position="353"/>
    </location>
</feature>
<evidence type="ECO:0000256" key="2">
    <source>
        <dbReference type="SAM" id="SignalP"/>
    </source>
</evidence>
<proteinExistence type="predicted"/>
<name>A0A813T8B6_ADIRI</name>
<keyword evidence="1" id="KW-0472">Membrane</keyword>
<evidence type="ECO:0000313" key="4">
    <source>
        <dbReference type="Proteomes" id="UP000663852"/>
    </source>
</evidence>
<evidence type="ECO:0000256" key="1">
    <source>
        <dbReference type="SAM" id="Phobius"/>
    </source>
</evidence>
<gene>
    <name evidence="3" type="ORF">EDS130_LOCUS5081</name>
</gene>
<feature type="transmembrane region" description="Helical" evidence="1">
    <location>
        <begin position="331"/>
        <end position="352"/>
    </location>
</feature>
<protein>
    <recommendedName>
        <fullName evidence="5">DOMON domain-containing protein</fullName>
    </recommendedName>
</protein>
<dbReference type="CDD" id="cd09631">
    <property type="entry name" value="DOMON_DOH"/>
    <property type="match status" value="1"/>
</dbReference>
<keyword evidence="1" id="KW-0812">Transmembrane</keyword>
<dbReference type="OrthoDB" id="10003276at2759"/>
<accession>A0A813T8B6</accession>
<dbReference type="EMBL" id="CAJNOJ010000014">
    <property type="protein sequence ID" value="CAF0805710.1"/>
    <property type="molecule type" value="Genomic_DNA"/>
</dbReference>
<dbReference type="Proteomes" id="UP000663852">
    <property type="component" value="Unassembled WGS sequence"/>
</dbReference>
<dbReference type="InterPro" id="IPR045266">
    <property type="entry name" value="DOH_DOMON"/>
</dbReference>
<evidence type="ECO:0000313" key="3">
    <source>
        <dbReference type="EMBL" id="CAF0805710.1"/>
    </source>
</evidence>
<keyword evidence="1" id="KW-1133">Transmembrane helix</keyword>
<comment type="caution">
    <text evidence="3">The sequence shown here is derived from an EMBL/GenBank/DDBJ whole genome shotgun (WGS) entry which is preliminary data.</text>
</comment>
<feature type="signal peptide" evidence="2">
    <location>
        <begin position="1"/>
        <end position="21"/>
    </location>
</feature>
<keyword evidence="2" id="KW-0732">Signal</keyword>
<evidence type="ECO:0008006" key="5">
    <source>
        <dbReference type="Google" id="ProtNLM"/>
    </source>
</evidence>
<dbReference type="AlphaFoldDB" id="A0A813T8B6"/>
<reference evidence="3" key="1">
    <citation type="submission" date="2021-02" db="EMBL/GenBank/DDBJ databases">
        <authorList>
            <person name="Nowell W R."/>
        </authorList>
    </citation>
    <scope>NUCLEOTIDE SEQUENCE</scope>
</reference>
<sequence length="353" mass="38765">MKKCIGSQLAFLSVVVQTGHGLFSPVTSEMNYTHSMAIPSIQADLWWTVDTNNNSEITFESHMNTTGWIPIGISPDIGFDGSGSVNFQDRFAPAYAVTMLDNTTTNSFTLQSREVNGWTAIQFKPFNVPTNITGKQHVTAYEILIDCTSTPYSLHFTLCECDSIVTFDNNNLPHGNCDDNTTGGDYLLHGASRESRFTILQLNRAISIILVCDYILLIHFDNMILSFSAGIQFSATWTTNSTAQFQTFYSTAARLVAYGCARFYTIMTMASLPTYTDLDMTTCLPHSNSTTAANAIPTSTNTTNSITSNGTTISTSIIITTITANNNSDLVIPQSTLVLFFFWILCAINGLFN</sequence>
<organism evidence="3 4">
    <name type="scientific">Adineta ricciae</name>
    <name type="common">Rotifer</name>
    <dbReference type="NCBI Taxonomy" id="249248"/>
    <lineage>
        <taxon>Eukaryota</taxon>
        <taxon>Metazoa</taxon>
        <taxon>Spiralia</taxon>
        <taxon>Gnathifera</taxon>
        <taxon>Rotifera</taxon>
        <taxon>Eurotatoria</taxon>
        <taxon>Bdelloidea</taxon>
        <taxon>Adinetida</taxon>
        <taxon>Adinetidae</taxon>
        <taxon>Adineta</taxon>
    </lineage>
</organism>